<accession>A0A2K0U3P5</accession>
<proteinExistence type="predicted"/>
<reference evidence="1 2" key="1">
    <citation type="submission" date="2017-02" db="EMBL/GenBank/DDBJ databases">
        <title>Genomes of Trichoderma spp. with biocontrol activity.</title>
        <authorList>
            <person name="Gardiner D."/>
            <person name="Kazan K."/>
            <person name="Vos C."/>
            <person name="Harvey P."/>
        </authorList>
    </citation>
    <scope>NUCLEOTIDE SEQUENCE [LARGE SCALE GENOMIC DNA]</scope>
    <source>
        <strain evidence="1 2">Tr1</strain>
    </source>
</reference>
<protein>
    <submittedName>
        <fullName evidence="1">Uncharacterized protein</fullName>
    </submittedName>
</protein>
<dbReference type="OrthoDB" id="206201at2759"/>
<organism evidence="1 2">
    <name type="scientific">Trichoderma harzianum</name>
    <name type="common">Hypocrea lixii</name>
    <dbReference type="NCBI Taxonomy" id="5544"/>
    <lineage>
        <taxon>Eukaryota</taxon>
        <taxon>Fungi</taxon>
        <taxon>Dikarya</taxon>
        <taxon>Ascomycota</taxon>
        <taxon>Pezizomycotina</taxon>
        <taxon>Sordariomycetes</taxon>
        <taxon>Hypocreomycetidae</taxon>
        <taxon>Hypocreales</taxon>
        <taxon>Hypocreaceae</taxon>
        <taxon>Trichoderma</taxon>
    </lineage>
</organism>
<dbReference type="AlphaFoldDB" id="A0A2K0U3P5"/>
<evidence type="ECO:0000313" key="1">
    <source>
        <dbReference type="EMBL" id="PNP52402.1"/>
    </source>
</evidence>
<dbReference type="Proteomes" id="UP000236290">
    <property type="component" value="Unassembled WGS sequence"/>
</dbReference>
<name>A0A2K0U3P5_TRIHA</name>
<dbReference type="EMBL" id="MTYI01000109">
    <property type="protein sequence ID" value="PNP52402.1"/>
    <property type="molecule type" value="Genomic_DNA"/>
</dbReference>
<gene>
    <name evidence="1" type="ORF">THARTR1_07006</name>
</gene>
<sequence length="69" mass="7679">MPFAFPHSNEDIKDAIDDSHDKVLLFAAASNKADEQLGFPACLPKVFCIYSNKTRTIQSRCDSGEETKD</sequence>
<evidence type="ECO:0000313" key="2">
    <source>
        <dbReference type="Proteomes" id="UP000236290"/>
    </source>
</evidence>
<comment type="caution">
    <text evidence="1">The sequence shown here is derived from an EMBL/GenBank/DDBJ whole genome shotgun (WGS) entry which is preliminary data.</text>
</comment>